<keyword evidence="3" id="KW-1185">Reference proteome</keyword>
<dbReference type="eggNOG" id="arCOG01916">
    <property type="taxonomic scope" value="Archaea"/>
</dbReference>
<evidence type="ECO:0000256" key="1">
    <source>
        <dbReference type="SAM" id="Coils"/>
    </source>
</evidence>
<dbReference type="EMBL" id="CP003317">
    <property type="protein sequence ID" value="AFA40828.1"/>
    <property type="molecule type" value="Genomic_DNA"/>
</dbReference>
<organism evidence="2 3">
    <name type="scientific">Pyrobaculum oguniense (strain DSM 13380 / JCM 10595 / TE7)</name>
    <dbReference type="NCBI Taxonomy" id="698757"/>
    <lineage>
        <taxon>Archaea</taxon>
        <taxon>Thermoproteota</taxon>
        <taxon>Thermoprotei</taxon>
        <taxon>Thermoproteales</taxon>
        <taxon>Thermoproteaceae</taxon>
        <taxon>Pyrobaculum</taxon>
    </lineage>
</organism>
<dbReference type="GO" id="GO:0006355">
    <property type="term" value="P:regulation of DNA-templated transcription"/>
    <property type="evidence" value="ECO:0007669"/>
    <property type="project" value="InterPro"/>
</dbReference>
<feature type="coiled-coil region" evidence="1">
    <location>
        <begin position="110"/>
        <end position="151"/>
    </location>
</feature>
<keyword evidence="1" id="KW-0175">Coiled coil</keyword>
<accession>H6QDZ8</accession>
<proteinExistence type="predicted"/>
<dbReference type="Proteomes" id="UP000009062">
    <property type="component" value="Plasmid extrachromosomal element"/>
</dbReference>
<evidence type="ECO:0000313" key="2">
    <source>
        <dbReference type="EMBL" id="AFA40828.1"/>
    </source>
</evidence>
<name>H6QDZ8_PYROT</name>
<keyword evidence="2" id="KW-0614">Plasmid</keyword>
<evidence type="ECO:0000313" key="3">
    <source>
        <dbReference type="Proteomes" id="UP000009062"/>
    </source>
</evidence>
<protein>
    <submittedName>
        <fullName evidence="2">Uncharacterized protein</fullName>
    </submittedName>
</protein>
<dbReference type="AlphaFoldDB" id="H6QDZ8"/>
<sequence length="210" mass="24172">MGKIKITTTIDEELKAEVERRGIPISQAIEEALRAYLFGNGQAEPTPEADNKKEIELVRIKASKYPFKCVRCGVKYDAGTPGWWDPQARTMICDACYYSSLSQQKHGGKLYKLLLEQRRLEAEIKKLKQEEKELLEEIEAKEKKLAELTLKWNAAELIDSIYTNTLHIAKAVEEILQNPQLAEELRDQIRHFNEIAPRVIREVKVGTNYE</sequence>
<dbReference type="HOGENOM" id="CLU_1307866_0_0_2"/>
<geneLocation type="plasmid" evidence="2 3">
    <name>extrachromosomal element</name>
</geneLocation>
<reference evidence="2 3" key="1">
    <citation type="submission" date="2012-01" db="EMBL/GenBank/DDBJ databases">
        <title>Complete Genome Sequence of Pyrobaculum oguniense.</title>
        <authorList>
            <person name="Bernick D.L."/>
            <person name="Karplus K."/>
            <person name="Lui L.M."/>
            <person name="Coker J.K.C."/>
            <person name="Murphy J.N."/>
            <person name="Cozen A.E."/>
            <person name="Chan P.P."/>
            <person name="Lowe T.M."/>
        </authorList>
    </citation>
    <scope>NUCLEOTIDE SEQUENCE [LARGE SCALE GENOMIC DNA]</scope>
    <source>
        <strain evidence="2 3">TE7</strain>
        <plasmid evidence="2 3">extrachromosomal element</plasmid>
    </source>
</reference>
<gene>
    <name evidence="2" type="ORF">Pogu_ECE001</name>
</gene>
<dbReference type="KEGG" id="pog:Pogu_ECE001"/>